<dbReference type="Proteomes" id="UP000326509">
    <property type="component" value="Unassembled WGS sequence"/>
</dbReference>
<dbReference type="AlphaFoldDB" id="A0A5J4IXP6"/>
<keyword evidence="3 5" id="KW-1133">Transmembrane helix</keyword>
<evidence type="ECO:0000256" key="1">
    <source>
        <dbReference type="ARBA" id="ARBA00004141"/>
    </source>
</evidence>
<proteinExistence type="predicted"/>
<evidence type="ECO:0000313" key="6">
    <source>
        <dbReference type="EMBL" id="GER58590.1"/>
    </source>
</evidence>
<feature type="transmembrane region" description="Helical" evidence="5">
    <location>
        <begin position="95"/>
        <end position="112"/>
    </location>
</feature>
<feature type="transmembrane region" description="Helical" evidence="5">
    <location>
        <begin position="72"/>
        <end position="89"/>
    </location>
</feature>
<protein>
    <recommendedName>
        <fullName evidence="8">DoxX-like family protein</fullName>
    </recommendedName>
</protein>
<sequence length="118" mass="13676">MKTQKSIYWIATAFMCAMFLYSAGMYLTKPEMVAGFFEALHYPTYLVYPLAIAKILGVIMVLWRKSNWLTEWAYAGFFFDVVLAFFAHQQAGHDVTQTLVTMILILVSYFFGKIVRFN</sequence>
<accession>A0A5J4IXP6</accession>
<evidence type="ECO:0000256" key="2">
    <source>
        <dbReference type="ARBA" id="ARBA00022692"/>
    </source>
</evidence>
<feature type="transmembrane region" description="Helical" evidence="5">
    <location>
        <begin position="7"/>
        <end position="26"/>
    </location>
</feature>
<keyword evidence="2 5" id="KW-0812">Transmembrane</keyword>
<evidence type="ECO:0008006" key="8">
    <source>
        <dbReference type="Google" id="ProtNLM"/>
    </source>
</evidence>
<evidence type="ECO:0000256" key="5">
    <source>
        <dbReference type="SAM" id="Phobius"/>
    </source>
</evidence>
<reference evidence="6 7" key="1">
    <citation type="submission" date="2019-08" db="EMBL/GenBank/DDBJ databases">
        <title>Draft genome sequence of Ulvibacter marinus type strain NBRC 109484.</title>
        <authorList>
            <person name="Kawano K."/>
            <person name="Ushijima N."/>
            <person name="Kihara M."/>
            <person name="Itoh H."/>
        </authorList>
    </citation>
    <scope>NUCLEOTIDE SEQUENCE [LARGE SCALE GENOMIC DNA]</scope>
    <source>
        <strain evidence="6 7">NBRC 109484</strain>
    </source>
</reference>
<dbReference type="GO" id="GO:0016020">
    <property type="term" value="C:membrane"/>
    <property type="evidence" value="ECO:0007669"/>
    <property type="project" value="UniProtKB-SubCell"/>
</dbReference>
<organism evidence="6 7">
    <name type="scientific">Patiriisocius marinus</name>
    <dbReference type="NCBI Taxonomy" id="1397112"/>
    <lineage>
        <taxon>Bacteria</taxon>
        <taxon>Pseudomonadati</taxon>
        <taxon>Bacteroidota</taxon>
        <taxon>Flavobacteriia</taxon>
        <taxon>Flavobacteriales</taxon>
        <taxon>Flavobacteriaceae</taxon>
        <taxon>Patiriisocius</taxon>
    </lineage>
</organism>
<dbReference type="InterPro" id="IPR032808">
    <property type="entry name" value="DoxX"/>
</dbReference>
<name>A0A5J4IXP6_9FLAO</name>
<keyword evidence="7" id="KW-1185">Reference proteome</keyword>
<evidence type="ECO:0000313" key="7">
    <source>
        <dbReference type="Proteomes" id="UP000326509"/>
    </source>
</evidence>
<dbReference type="RefSeq" id="WP_151672660.1">
    <property type="nucleotide sequence ID" value="NZ_BKCG01000001.1"/>
</dbReference>
<keyword evidence="4 5" id="KW-0472">Membrane</keyword>
<evidence type="ECO:0000256" key="3">
    <source>
        <dbReference type="ARBA" id="ARBA00022989"/>
    </source>
</evidence>
<comment type="caution">
    <text evidence="6">The sequence shown here is derived from an EMBL/GenBank/DDBJ whole genome shotgun (WGS) entry which is preliminary data.</text>
</comment>
<feature type="transmembrane region" description="Helical" evidence="5">
    <location>
        <begin position="46"/>
        <end position="63"/>
    </location>
</feature>
<gene>
    <name evidence="6" type="ORF">ULMA_06980</name>
</gene>
<dbReference type="OrthoDB" id="7960583at2"/>
<dbReference type="Pfam" id="PF13564">
    <property type="entry name" value="DoxX_2"/>
    <property type="match status" value="1"/>
</dbReference>
<dbReference type="EMBL" id="BKCG01000001">
    <property type="protein sequence ID" value="GER58590.1"/>
    <property type="molecule type" value="Genomic_DNA"/>
</dbReference>
<evidence type="ECO:0000256" key="4">
    <source>
        <dbReference type="ARBA" id="ARBA00023136"/>
    </source>
</evidence>
<comment type="subcellular location">
    <subcellularLocation>
        <location evidence="1">Membrane</location>
        <topology evidence="1">Multi-pass membrane protein</topology>
    </subcellularLocation>
</comment>